<evidence type="ECO:0000313" key="2">
    <source>
        <dbReference type="Proteomes" id="UP001195483"/>
    </source>
</evidence>
<dbReference type="EMBL" id="JAEAOA010001814">
    <property type="protein sequence ID" value="KAK3584551.1"/>
    <property type="molecule type" value="Genomic_DNA"/>
</dbReference>
<comment type="caution">
    <text evidence="1">The sequence shown here is derived from an EMBL/GenBank/DDBJ whole genome shotgun (WGS) entry which is preliminary data.</text>
</comment>
<feature type="non-terminal residue" evidence="1">
    <location>
        <position position="1"/>
    </location>
</feature>
<sequence>STTVYEAVANTLEKETVPYPGAPVRNGARGFHTTTDLRQKTSLVDRSIMPETTAVTQMELVHHGVTPQIALSDMNCVMYHAVKNFHKNSNVIFELCEQRKDAFIYLYDLHDRTQKLSSQSSDCKAKQWINIITRT</sequence>
<evidence type="ECO:0000313" key="1">
    <source>
        <dbReference type="EMBL" id="KAK3584551.1"/>
    </source>
</evidence>
<dbReference type="AlphaFoldDB" id="A0AAE0VNV7"/>
<organism evidence="1 2">
    <name type="scientific">Potamilus streckersoni</name>
    <dbReference type="NCBI Taxonomy" id="2493646"/>
    <lineage>
        <taxon>Eukaryota</taxon>
        <taxon>Metazoa</taxon>
        <taxon>Spiralia</taxon>
        <taxon>Lophotrochozoa</taxon>
        <taxon>Mollusca</taxon>
        <taxon>Bivalvia</taxon>
        <taxon>Autobranchia</taxon>
        <taxon>Heteroconchia</taxon>
        <taxon>Palaeoheterodonta</taxon>
        <taxon>Unionida</taxon>
        <taxon>Unionoidea</taxon>
        <taxon>Unionidae</taxon>
        <taxon>Ambleminae</taxon>
        <taxon>Lampsilini</taxon>
        <taxon>Potamilus</taxon>
    </lineage>
</organism>
<gene>
    <name evidence="1" type="ORF">CHS0354_030557</name>
</gene>
<name>A0AAE0VNV7_9BIVA</name>
<dbReference type="Proteomes" id="UP001195483">
    <property type="component" value="Unassembled WGS sequence"/>
</dbReference>
<proteinExistence type="predicted"/>
<reference evidence="1" key="2">
    <citation type="journal article" date="2021" name="Genome Biol. Evol.">
        <title>Developing a high-quality reference genome for a parasitic bivalve with doubly uniparental inheritance (Bivalvia: Unionida).</title>
        <authorList>
            <person name="Smith C.H."/>
        </authorList>
    </citation>
    <scope>NUCLEOTIDE SEQUENCE</scope>
    <source>
        <strain evidence="1">CHS0354</strain>
        <tissue evidence="1">Mantle</tissue>
    </source>
</reference>
<reference evidence="1" key="1">
    <citation type="journal article" date="2021" name="Genome Biol. Evol.">
        <title>A High-Quality Reference Genome for a Parasitic Bivalve with Doubly Uniparental Inheritance (Bivalvia: Unionida).</title>
        <authorList>
            <person name="Smith C.H."/>
        </authorList>
    </citation>
    <scope>NUCLEOTIDE SEQUENCE</scope>
    <source>
        <strain evidence="1">CHS0354</strain>
    </source>
</reference>
<accession>A0AAE0VNV7</accession>
<protein>
    <submittedName>
        <fullName evidence="1">Uncharacterized protein</fullName>
    </submittedName>
</protein>
<reference evidence="1" key="3">
    <citation type="submission" date="2023-05" db="EMBL/GenBank/DDBJ databases">
        <authorList>
            <person name="Smith C.H."/>
        </authorList>
    </citation>
    <scope>NUCLEOTIDE SEQUENCE</scope>
    <source>
        <strain evidence="1">CHS0354</strain>
        <tissue evidence="1">Mantle</tissue>
    </source>
</reference>
<keyword evidence="2" id="KW-1185">Reference proteome</keyword>